<feature type="coiled-coil region" evidence="1">
    <location>
        <begin position="42"/>
        <end position="104"/>
    </location>
</feature>
<gene>
    <name evidence="3" type="ORF">PECUL_23A003899</name>
</gene>
<evidence type="ECO:0000256" key="2">
    <source>
        <dbReference type="SAM" id="MobiDB-lite"/>
    </source>
</evidence>
<dbReference type="Gene3D" id="1.20.5.340">
    <property type="match status" value="1"/>
</dbReference>
<feature type="compositionally biased region" description="Basic and acidic residues" evidence="2">
    <location>
        <begin position="8"/>
        <end position="24"/>
    </location>
</feature>
<accession>A0AAD1S0E4</accession>
<dbReference type="PANTHER" id="PTHR11505">
    <property type="entry name" value="L1 TRANSPOSABLE ELEMENT-RELATED"/>
    <property type="match status" value="1"/>
</dbReference>
<evidence type="ECO:0000256" key="1">
    <source>
        <dbReference type="SAM" id="Coils"/>
    </source>
</evidence>
<evidence type="ECO:0000313" key="3">
    <source>
        <dbReference type="EMBL" id="CAH2285171.1"/>
    </source>
</evidence>
<protein>
    <submittedName>
        <fullName evidence="3">Uncharacterized protein</fullName>
    </submittedName>
</protein>
<proteinExistence type="predicted"/>
<feature type="non-terminal residue" evidence="3">
    <location>
        <position position="1"/>
    </location>
</feature>
<name>A0AAD1S0E4_PELCU</name>
<reference evidence="3" key="1">
    <citation type="submission" date="2022-03" db="EMBL/GenBank/DDBJ databases">
        <authorList>
            <person name="Alioto T."/>
            <person name="Alioto T."/>
            <person name="Gomez Garrido J."/>
        </authorList>
    </citation>
    <scope>NUCLEOTIDE SEQUENCE</scope>
</reference>
<sequence length="167" mass="18569">LADSGSESEVRDSTTETKAPHTRHDLQRLLKEVIEDIKSYMAVELEKHVAGLKADLDALTSRTSQTETHITGLLTKTKTQSQDITALHEKIIQLEDGMEDLNNRSHRNNICIRGMTESMATNAILSTIGEIFQSLLLEVSTPELTINRAHWALRSPMPNASNPRAVI</sequence>
<feature type="non-terminal residue" evidence="3">
    <location>
        <position position="167"/>
    </location>
</feature>
<keyword evidence="4" id="KW-1185">Reference proteome</keyword>
<dbReference type="Gene3D" id="3.30.70.1820">
    <property type="entry name" value="L1 transposable element, RRM domain"/>
    <property type="match status" value="1"/>
</dbReference>
<evidence type="ECO:0000313" key="4">
    <source>
        <dbReference type="Proteomes" id="UP001295444"/>
    </source>
</evidence>
<dbReference type="EMBL" id="OW240915">
    <property type="protein sequence ID" value="CAH2285171.1"/>
    <property type="molecule type" value="Genomic_DNA"/>
</dbReference>
<dbReference type="InterPro" id="IPR004244">
    <property type="entry name" value="Transposase_22"/>
</dbReference>
<keyword evidence="1" id="KW-0175">Coiled coil</keyword>
<dbReference type="Proteomes" id="UP001295444">
    <property type="component" value="Chromosome 04"/>
</dbReference>
<feature type="region of interest" description="Disordered" evidence="2">
    <location>
        <begin position="1"/>
        <end position="24"/>
    </location>
</feature>
<dbReference type="AlphaFoldDB" id="A0AAD1S0E4"/>
<organism evidence="3 4">
    <name type="scientific">Pelobates cultripes</name>
    <name type="common">Western spadefoot toad</name>
    <dbReference type="NCBI Taxonomy" id="61616"/>
    <lineage>
        <taxon>Eukaryota</taxon>
        <taxon>Metazoa</taxon>
        <taxon>Chordata</taxon>
        <taxon>Craniata</taxon>
        <taxon>Vertebrata</taxon>
        <taxon>Euteleostomi</taxon>
        <taxon>Amphibia</taxon>
        <taxon>Batrachia</taxon>
        <taxon>Anura</taxon>
        <taxon>Pelobatoidea</taxon>
        <taxon>Pelobatidae</taxon>
        <taxon>Pelobates</taxon>
    </lineage>
</organism>